<feature type="compositionally biased region" description="Polar residues" evidence="1">
    <location>
        <begin position="10"/>
        <end position="29"/>
    </location>
</feature>
<keyword evidence="3" id="KW-1185">Reference proteome</keyword>
<reference evidence="2 3" key="1">
    <citation type="submission" date="2019-05" db="EMBL/GenBank/DDBJ databases">
        <title>Another draft genome of Portunus trituberculatus and its Hox gene families provides insights of decapod evolution.</title>
        <authorList>
            <person name="Jeong J.-H."/>
            <person name="Song I."/>
            <person name="Kim S."/>
            <person name="Choi T."/>
            <person name="Kim D."/>
            <person name="Ryu S."/>
            <person name="Kim W."/>
        </authorList>
    </citation>
    <scope>NUCLEOTIDE SEQUENCE [LARGE SCALE GENOMIC DNA]</scope>
    <source>
        <tissue evidence="2">Muscle</tissue>
    </source>
</reference>
<protein>
    <submittedName>
        <fullName evidence="2">Uncharacterized protein</fullName>
    </submittedName>
</protein>
<feature type="region of interest" description="Disordered" evidence="1">
    <location>
        <begin position="1"/>
        <end position="33"/>
    </location>
</feature>
<accession>A0A5B7J9A6</accession>
<sequence>MMRVGGGRSQTGQPEDNERSTPTAVSTPNVPRVWVSPRAHQHTLAQAASVEIIRNLDLIRICMSVGLYLELQKA</sequence>
<name>A0A5B7J9A6_PORTR</name>
<dbReference type="AlphaFoldDB" id="A0A5B7J9A6"/>
<evidence type="ECO:0000313" key="2">
    <source>
        <dbReference type="EMBL" id="MPC93330.1"/>
    </source>
</evidence>
<proteinExistence type="predicted"/>
<gene>
    <name evidence="2" type="ORF">E2C01_088454</name>
</gene>
<evidence type="ECO:0000313" key="3">
    <source>
        <dbReference type="Proteomes" id="UP000324222"/>
    </source>
</evidence>
<organism evidence="2 3">
    <name type="scientific">Portunus trituberculatus</name>
    <name type="common">Swimming crab</name>
    <name type="synonym">Neptunus trituberculatus</name>
    <dbReference type="NCBI Taxonomy" id="210409"/>
    <lineage>
        <taxon>Eukaryota</taxon>
        <taxon>Metazoa</taxon>
        <taxon>Ecdysozoa</taxon>
        <taxon>Arthropoda</taxon>
        <taxon>Crustacea</taxon>
        <taxon>Multicrustacea</taxon>
        <taxon>Malacostraca</taxon>
        <taxon>Eumalacostraca</taxon>
        <taxon>Eucarida</taxon>
        <taxon>Decapoda</taxon>
        <taxon>Pleocyemata</taxon>
        <taxon>Brachyura</taxon>
        <taxon>Eubrachyura</taxon>
        <taxon>Portunoidea</taxon>
        <taxon>Portunidae</taxon>
        <taxon>Portuninae</taxon>
        <taxon>Portunus</taxon>
    </lineage>
</organism>
<dbReference type="Proteomes" id="UP000324222">
    <property type="component" value="Unassembled WGS sequence"/>
</dbReference>
<dbReference type="EMBL" id="VSRR010094506">
    <property type="protein sequence ID" value="MPC93330.1"/>
    <property type="molecule type" value="Genomic_DNA"/>
</dbReference>
<evidence type="ECO:0000256" key="1">
    <source>
        <dbReference type="SAM" id="MobiDB-lite"/>
    </source>
</evidence>
<comment type="caution">
    <text evidence="2">The sequence shown here is derived from an EMBL/GenBank/DDBJ whole genome shotgun (WGS) entry which is preliminary data.</text>
</comment>